<reference evidence="2" key="1">
    <citation type="journal article" date="2011" name="Stand. Genomic Sci.">
        <title>Genome sequence of the filamentous, gliding Thiothrix nivea neotype strain (JP2(T)).</title>
        <authorList>
            <person name="Lapidus A."/>
            <person name="Nolan M."/>
            <person name="Lucas S."/>
            <person name="Glavina Del Rio T."/>
            <person name="Tice H."/>
            <person name="Cheng J.F."/>
            <person name="Tapia R."/>
            <person name="Han C."/>
            <person name="Goodwin L."/>
            <person name="Pitluck S."/>
            <person name="Liolios K."/>
            <person name="Pagani I."/>
            <person name="Ivanova N."/>
            <person name="Huntemann M."/>
            <person name="Mavromatis K."/>
            <person name="Mikhailova N."/>
            <person name="Pati A."/>
            <person name="Chen A."/>
            <person name="Palaniappan K."/>
            <person name="Land M."/>
            <person name="Brambilla E.M."/>
            <person name="Rohde M."/>
            <person name="Abt B."/>
            <person name="Verbarg S."/>
            <person name="Goker M."/>
            <person name="Bristow J."/>
            <person name="Eisen J.A."/>
            <person name="Markowitz V."/>
            <person name="Hugenholtz P."/>
            <person name="Kyrpides N.C."/>
            <person name="Klenk H.P."/>
            <person name="Woyke T."/>
        </authorList>
    </citation>
    <scope>NUCLEOTIDE SEQUENCE [LARGE SCALE GENOMIC DNA]</scope>
    <source>
        <strain evidence="2">ATCC 35100 / DSM 5205 / JP2</strain>
    </source>
</reference>
<evidence type="ECO:0000313" key="1">
    <source>
        <dbReference type="EMBL" id="EIJ34360.1"/>
    </source>
</evidence>
<dbReference type="EMBL" id="JH651384">
    <property type="protein sequence ID" value="EIJ34360.1"/>
    <property type="molecule type" value="Genomic_DNA"/>
</dbReference>
<evidence type="ECO:0000313" key="2">
    <source>
        <dbReference type="Proteomes" id="UP000005317"/>
    </source>
</evidence>
<dbReference type="Proteomes" id="UP000005317">
    <property type="component" value="Unassembled WGS sequence"/>
</dbReference>
<accession>A0A656HG42</accession>
<name>A0A656HG42_THINJ</name>
<sequence>MLTLHPHPATPCAAVHSLQVTVERTEEGGLRLQYRLSGDLTQIRIPEPQTPVFADGLWEHTCFEAFIGVRGESGYHEFNFSPSGQWAAYTFSGYREIEGRKSSPGPSFFKGGELDRDSVGCCGVESGFPLCKRGIEGDLLLQVVIVTTDLPPNSGNNPFELGLTAVIETTSGEKSYWALQHPAARPDFHLRSGFTCQTASNGCF</sequence>
<proteinExistence type="predicted"/>
<dbReference type="RefSeq" id="WP_002708291.1">
    <property type="nucleotide sequence ID" value="NZ_JH651384.1"/>
</dbReference>
<dbReference type="AlphaFoldDB" id="A0A656HG42"/>
<dbReference type="CDD" id="cd09627">
    <property type="entry name" value="DOMON_murB_like"/>
    <property type="match status" value="1"/>
</dbReference>
<keyword evidence="2" id="KW-1185">Reference proteome</keyword>
<dbReference type="OrthoDB" id="190583at2"/>
<evidence type="ECO:0008006" key="3">
    <source>
        <dbReference type="Google" id="ProtNLM"/>
    </source>
</evidence>
<protein>
    <recommendedName>
        <fullName evidence="3">DOMON-like domain-containing protein</fullName>
    </recommendedName>
</protein>
<organism evidence="1 2">
    <name type="scientific">Thiothrix nivea (strain ATCC 35100 / DSM 5205 / JP2)</name>
    <dbReference type="NCBI Taxonomy" id="870187"/>
    <lineage>
        <taxon>Bacteria</taxon>
        <taxon>Pseudomonadati</taxon>
        <taxon>Pseudomonadota</taxon>
        <taxon>Gammaproteobacteria</taxon>
        <taxon>Thiotrichales</taxon>
        <taxon>Thiotrichaceae</taxon>
        <taxon>Thiothrix</taxon>
    </lineage>
</organism>
<gene>
    <name evidence="1" type="ORF">Thini_1779</name>
</gene>